<keyword evidence="18" id="KW-1185">Reference proteome</keyword>
<evidence type="ECO:0000259" key="16">
    <source>
        <dbReference type="SMART" id="SM00082"/>
    </source>
</evidence>
<accession>A0A670HSP3</accession>
<dbReference type="InterPro" id="IPR003591">
    <property type="entry name" value="Leu-rich_rpt_typical-subtyp"/>
</dbReference>
<dbReference type="Pfam" id="PF13855">
    <property type="entry name" value="LRR_8"/>
    <property type="match status" value="1"/>
</dbReference>
<feature type="domain" description="LRRNT" evidence="15">
    <location>
        <begin position="40"/>
        <end position="72"/>
    </location>
</feature>
<keyword evidence="4" id="KW-0433">Leucine-rich repeat</keyword>
<comment type="subunit">
    <text evidence="13">Interacts with KCNMA1.</text>
</comment>
<evidence type="ECO:0000313" key="17">
    <source>
        <dbReference type="Ensembl" id="ENSPMRP00000002561.1"/>
    </source>
</evidence>
<evidence type="ECO:0000256" key="11">
    <source>
        <dbReference type="ARBA" id="ARBA00023157"/>
    </source>
</evidence>
<dbReference type="GO" id="GO:0008076">
    <property type="term" value="C:voltage-gated potassium channel complex"/>
    <property type="evidence" value="ECO:0007669"/>
    <property type="project" value="Ensembl"/>
</dbReference>
<evidence type="ECO:0000259" key="15">
    <source>
        <dbReference type="SMART" id="SM00013"/>
    </source>
</evidence>
<keyword evidence="12" id="KW-0407">Ion channel</keyword>
<evidence type="ECO:0000256" key="12">
    <source>
        <dbReference type="ARBA" id="ARBA00023303"/>
    </source>
</evidence>
<dbReference type="SMART" id="SM00013">
    <property type="entry name" value="LRRNT"/>
    <property type="match status" value="1"/>
</dbReference>
<keyword evidence="11" id="KW-1015">Disulfide bond</keyword>
<dbReference type="Ensembl" id="ENSPMRT00000002726.1">
    <property type="protein sequence ID" value="ENSPMRP00000002561.1"/>
    <property type="gene ID" value="ENSPMRG00000001843.1"/>
</dbReference>
<dbReference type="SMART" id="SM00082">
    <property type="entry name" value="LRRCT"/>
    <property type="match status" value="1"/>
</dbReference>
<sequence length="301" mass="33233">MNAHCVQLGGEQLAPHCCPAMILSPFLVAAVVVFASAVTGCPVLCTCRSQVVDCSGLRLFSVPPDLPLDTRNLSLAHNRIATIPPGYLTCYSELRVLDLRNNSLVELPTGLFLASKRLSHLDLSYNNLTHVVADMFQEAYNLVHIDLSHNPWLRKVHPQAFRGLVQLRDLDLSYGGLSFLSLEVLEGLTGLVTLQIGGNPWVCGCTMEPLLKWLRNRIQRCMSDTELAECREPPEVEGAPLFSLTEESFKACHLTLTLDDYLFIAFVGFVVSIASVATNFLLGITANCCHRWSKASEDEEM</sequence>
<proteinExistence type="predicted"/>
<keyword evidence="3" id="KW-1003">Cell membrane</keyword>
<feature type="domain" description="LRRCT" evidence="16">
    <location>
        <begin position="199"/>
        <end position="253"/>
    </location>
</feature>
<keyword evidence="7" id="KW-0677">Repeat</keyword>
<keyword evidence="8 14" id="KW-1133">Transmembrane helix</keyword>
<dbReference type="OrthoDB" id="1687175at2759"/>
<dbReference type="AlphaFoldDB" id="A0A670HSP3"/>
<keyword evidence="5 14" id="KW-0812">Transmembrane</keyword>
<evidence type="ECO:0000256" key="5">
    <source>
        <dbReference type="ARBA" id="ARBA00022692"/>
    </source>
</evidence>
<evidence type="ECO:0000313" key="18">
    <source>
        <dbReference type="Proteomes" id="UP000472272"/>
    </source>
</evidence>
<evidence type="ECO:0000256" key="9">
    <source>
        <dbReference type="ARBA" id="ARBA00023065"/>
    </source>
</evidence>
<dbReference type="InterPro" id="IPR001611">
    <property type="entry name" value="Leu-rich_rpt"/>
</dbReference>
<evidence type="ECO:0000256" key="13">
    <source>
        <dbReference type="ARBA" id="ARBA00038736"/>
    </source>
</evidence>
<dbReference type="PANTHER" id="PTHR46473:SF5">
    <property type="entry name" value="LEUCINE-RICH REPEAT-CONTAINING PROTEIN 55"/>
    <property type="match status" value="1"/>
</dbReference>
<dbReference type="PROSITE" id="PS51450">
    <property type="entry name" value="LRR"/>
    <property type="match status" value="1"/>
</dbReference>
<dbReference type="InterPro" id="IPR000372">
    <property type="entry name" value="LRRNT"/>
</dbReference>
<dbReference type="KEGG" id="pmua:114601540"/>
<name>A0A670HSP3_PODMU</name>
<dbReference type="GO" id="GO:0099104">
    <property type="term" value="F:potassium channel activator activity"/>
    <property type="evidence" value="ECO:0007669"/>
    <property type="project" value="Ensembl"/>
</dbReference>
<dbReference type="InterPro" id="IPR032675">
    <property type="entry name" value="LRR_dom_sf"/>
</dbReference>
<evidence type="ECO:0000256" key="8">
    <source>
        <dbReference type="ARBA" id="ARBA00022989"/>
    </source>
</evidence>
<dbReference type="InterPro" id="IPR051432">
    <property type="entry name" value="KCNMA1_auxiliary"/>
</dbReference>
<evidence type="ECO:0000256" key="6">
    <source>
        <dbReference type="ARBA" id="ARBA00022729"/>
    </source>
</evidence>
<dbReference type="RefSeq" id="XP_028594614.1">
    <property type="nucleotide sequence ID" value="XM_028738781.1"/>
</dbReference>
<dbReference type="GeneTree" id="ENSGT00940000161412"/>
<reference evidence="17" key="3">
    <citation type="submission" date="2025-09" db="UniProtKB">
        <authorList>
            <consortium name="Ensembl"/>
        </authorList>
    </citation>
    <scope>IDENTIFICATION</scope>
</reference>
<dbReference type="OMA" id="WSQLPWP"/>
<evidence type="ECO:0000256" key="2">
    <source>
        <dbReference type="ARBA" id="ARBA00022448"/>
    </source>
</evidence>
<dbReference type="GeneID" id="114601540"/>
<evidence type="ECO:0000256" key="4">
    <source>
        <dbReference type="ARBA" id="ARBA00022614"/>
    </source>
</evidence>
<dbReference type="SMART" id="SM00369">
    <property type="entry name" value="LRR_TYP"/>
    <property type="match status" value="5"/>
</dbReference>
<keyword evidence="9" id="KW-0406">Ion transport</keyword>
<dbReference type="Proteomes" id="UP000472272">
    <property type="component" value="Chromosome 1"/>
</dbReference>
<dbReference type="Pfam" id="PF01462">
    <property type="entry name" value="LRRNT"/>
    <property type="match status" value="1"/>
</dbReference>
<dbReference type="Gene3D" id="3.80.10.10">
    <property type="entry name" value="Ribonuclease Inhibitor"/>
    <property type="match status" value="1"/>
</dbReference>
<reference evidence="17 18" key="1">
    <citation type="journal article" date="2019" name="Proc. Natl. Acad. Sci. U.S.A.">
        <title>Regulatory changes in pterin and carotenoid genes underlie balanced color polymorphisms in the wall lizard.</title>
        <authorList>
            <person name="Andrade P."/>
            <person name="Pinho C."/>
            <person name="Perez I de Lanuza G."/>
            <person name="Afonso S."/>
            <person name="Brejcha J."/>
            <person name="Rubin C.J."/>
            <person name="Wallerman O."/>
            <person name="Pereira P."/>
            <person name="Sabatino S.J."/>
            <person name="Bellati A."/>
            <person name="Pellitteri-Rosa D."/>
            <person name="Bosakova Z."/>
            <person name="Bunikis I."/>
            <person name="Carretero M.A."/>
            <person name="Feiner N."/>
            <person name="Marsik P."/>
            <person name="Pauperio F."/>
            <person name="Salvi D."/>
            <person name="Soler L."/>
            <person name="While G.M."/>
            <person name="Uller T."/>
            <person name="Font E."/>
            <person name="Andersson L."/>
            <person name="Carneiro M."/>
        </authorList>
    </citation>
    <scope>NUCLEOTIDE SEQUENCE</scope>
</reference>
<keyword evidence="6" id="KW-0732">Signal</keyword>
<comment type="subcellular location">
    <subcellularLocation>
        <location evidence="1">Cell membrane</location>
        <topology evidence="1">Single-pass membrane protein</topology>
    </subcellularLocation>
</comment>
<dbReference type="GO" id="GO:0044325">
    <property type="term" value="F:transmembrane transporter binding"/>
    <property type="evidence" value="ECO:0007669"/>
    <property type="project" value="Ensembl"/>
</dbReference>
<organism evidence="17 18">
    <name type="scientific">Podarcis muralis</name>
    <name type="common">Wall lizard</name>
    <name type="synonym">Lacerta muralis</name>
    <dbReference type="NCBI Taxonomy" id="64176"/>
    <lineage>
        <taxon>Eukaryota</taxon>
        <taxon>Metazoa</taxon>
        <taxon>Chordata</taxon>
        <taxon>Craniata</taxon>
        <taxon>Vertebrata</taxon>
        <taxon>Euteleostomi</taxon>
        <taxon>Lepidosauria</taxon>
        <taxon>Squamata</taxon>
        <taxon>Bifurcata</taxon>
        <taxon>Unidentata</taxon>
        <taxon>Episquamata</taxon>
        <taxon>Laterata</taxon>
        <taxon>Lacertibaenia</taxon>
        <taxon>Lacertidae</taxon>
        <taxon>Podarcis</taxon>
    </lineage>
</organism>
<dbReference type="GO" id="GO:0005249">
    <property type="term" value="F:voltage-gated potassium channel activity"/>
    <property type="evidence" value="ECO:0007669"/>
    <property type="project" value="Ensembl"/>
</dbReference>
<protein>
    <submittedName>
        <fullName evidence="17">Leucine rich repeat containing 55</fullName>
    </submittedName>
</protein>
<evidence type="ECO:0000256" key="1">
    <source>
        <dbReference type="ARBA" id="ARBA00004162"/>
    </source>
</evidence>
<dbReference type="InterPro" id="IPR000483">
    <property type="entry name" value="Cys-rich_flank_reg_C"/>
</dbReference>
<feature type="transmembrane region" description="Helical" evidence="14">
    <location>
        <begin position="261"/>
        <end position="284"/>
    </location>
</feature>
<evidence type="ECO:0000256" key="14">
    <source>
        <dbReference type="SAM" id="Phobius"/>
    </source>
</evidence>
<dbReference type="SUPFAM" id="SSF52058">
    <property type="entry name" value="L domain-like"/>
    <property type="match status" value="1"/>
</dbReference>
<dbReference type="FunFam" id="3.80.10.10:FF:000015">
    <property type="entry name" value="Leucine rich repeat containing 38"/>
    <property type="match status" value="1"/>
</dbReference>
<evidence type="ECO:0000256" key="3">
    <source>
        <dbReference type="ARBA" id="ARBA00022475"/>
    </source>
</evidence>
<gene>
    <name evidence="17" type="primary">LRRC55</name>
</gene>
<dbReference type="CTD" id="219527"/>
<reference evidence="17" key="2">
    <citation type="submission" date="2025-08" db="UniProtKB">
        <authorList>
            <consortium name="Ensembl"/>
        </authorList>
    </citation>
    <scope>IDENTIFICATION</scope>
</reference>
<evidence type="ECO:0000256" key="10">
    <source>
        <dbReference type="ARBA" id="ARBA00023136"/>
    </source>
</evidence>
<keyword evidence="2" id="KW-0813">Transport</keyword>
<evidence type="ECO:0000256" key="7">
    <source>
        <dbReference type="ARBA" id="ARBA00022737"/>
    </source>
</evidence>
<keyword evidence="10 14" id="KW-0472">Membrane</keyword>
<dbReference type="PANTHER" id="PTHR46473">
    <property type="entry name" value="GH08155P"/>
    <property type="match status" value="1"/>
</dbReference>